<dbReference type="InterPro" id="IPR023286">
    <property type="entry name" value="ABATE_dom_sf"/>
</dbReference>
<dbReference type="SUPFAM" id="SSF160904">
    <property type="entry name" value="Jann2411-like"/>
    <property type="match status" value="1"/>
</dbReference>
<dbReference type="EMBL" id="SMAD01000002">
    <property type="protein sequence ID" value="TCS89198.1"/>
    <property type="molecule type" value="Genomic_DNA"/>
</dbReference>
<dbReference type="InterPro" id="IPR010852">
    <property type="entry name" value="ABATE"/>
</dbReference>
<dbReference type="Gene3D" id="1.10.3300.10">
    <property type="entry name" value="Jann2411-like domain"/>
    <property type="match status" value="1"/>
</dbReference>
<evidence type="ECO:0000313" key="2">
    <source>
        <dbReference type="EMBL" id="TCS89198.1"/>
    </source>
</evidence>
<dbReference type="PANTHER" id="PTHR35525:SF3">
    <property type="entry name" value="BLL6575 PROTEIN"/>
    <property type="match status" value="1"/>
</dbReference>
<evidence type="ECO:0000259" key="1">
    <source>
        <dbReference type="Pfam" id="PF11706"/>
    </source>
</evidence>
<keyword evidence="3" id="KW-1185">Reference proteome</keyword>
<dbReference type="Pfam" id="PF07336">
    <property type="entry name" value="ABATE"/>
    <property type="match status" value="1"/>
</dbReference>
<reference evidence="2 3" key="1">
    <citation type="submission" date="2019-03" db="EMBL/GenBank/DDBJ databases">
        <title>Genomic Encyclopedia of Type Strains, Phase IV (KMG-IV): sequencing the most valuable type-strain genomes for metagenomic binning, comparative biology and taxonomic classification.</title>
        <authorList>
            <person name="Goeker M."/>
        </authorList>
    </citation>
    <scope>NUCLEOTIDE SEQUENCE [LARGE SCALE GENOMIC DNA]</scope>
    <source>
        <strain evidence="2 3">DSM 21100</strain>
    </source>
</reference>
<dbReference type="Pfam" id="PF11706">
    <property type="entry name" value="zf-CGNR"/>
    <property type="match status" value="1"/>
</dbReference>
<protein>
    <submittedName>
        <fullName evidence="2">Putative stress-induced transcription regulator</fullName>
    </submittedName>
</protein>
<organism evidence="2 3">
    <name type="scientific">Anseongella ginsenosidimutans</name>
    <dbReference type="NCBI Taxonomy" id="496056"/>
    <lineage>
        <taxon>Bacteria</taxon>
        <taxon>Pseudomonadati</taxon>
        <taxon>Bacteroidota</taxon>
        <taxon>Sphingobacteriia</taxon>
        <taxon>Sphingobacteriales</taxon>
        <taxon>Sphingobacteriaceae</taxon>
        <taxon>Anseongella</taxon>
    </lineage>
</organism>
<sequence>MSLDGGCLSFHFINTVSSRVQTPGHEYIRSYADLLQWSRKTDALPEDQIARLEILASARPEQAAAVLAYFRESRDILYRFFSSLAARKSPGKEISLLFNRALKEALQQLMFKASPFPANLEWEAAGTNLREPVWAALKSAWDILDKEDQERIKECEACGWLFLDRTRNNRKRWCSPANCGSADKARRYYHRKKAGL</sequence>
<feature type="domain" description="Zinc finger CGNR" evidence="1">
    <location>
        <begin position="151"/>
        <end position="192"/>
    </location>
</feature>
<comment type="caution">
    <text evidence="2">The sequence shown here is derived from an EMBL/GenBank/DDBJ whole genome shotgun (WGS) entry which is preliminary data.</text>
</comment>
<dbReference type="InterPro" id="IPR021005">
    <property type="entry name" value="Znf_CGNR"/>
</dbReference>
<accession>A0A4R3KVL0</accession>
<dbReference type="Proteomes" id="UP000295807">
    <property type="component" value="Unassembled WGS sequence"/>
</dbReference>
<proteinExistence type="predicted"/>
<dbReference type="AlphaFoldDB" id="A0A4R3KVL0"/>
<dbReference type="PANTHER" id="PTHR35525">
    <property type="entry name" value="BLL6575 PROTEIN"/>
    <property type="match status" value="1"/>
</dbReference>
<gene>
    <name evidence="2" type="ORF">EDD80_102392</name>
</gene>
<evidence type="ECO:0000313" key="3">
    <source>
        <dbReference type="Proteomes" id="UP000295807"/>
    </source>
</evidence>
<name>A0A4R3KVL0_9SPHI</name>